<proteinExistence type="predicted"/>
<dbReference type="PANTHER" id="PTHR40547">
    <property type="entry name" value="SLL0298 PROTEIN"/>
    <property type="match status" value="1"/>
</dbReference>
<organism evidence="3 4">
    <name type="scientific">Hydrogenophaga bisanensis</name>
    <dbReference type="NCBI Taxonomy" id="439611"/>
    <lineage>
        <taxon>Bacteria</taxon>
        <taxon>Pseudomonadati</taxon>
        <taxon>Pseudomonadota</taxon>
        <taxon>Betaproteobacteria</taxon>
        <taxon>Burkholderiales</taxon>
        <taxon>Comamonadaceae</taxon>
        <taxon>Hydrogenophaga</taxon>
    </lineage>
</organism>
<dbReference type="InterPro" id="IPR018639">
    <property type="entry name" value="DUF2062"/>
</dbReference>
<reference evidence="4" key="1">
    <citation type="journal article" date="2019" name="Int. J. Syst. Evol. Microbiol.">
        <title>The Global Catalogue of Microorganisms (GCM) 10K type strain sequencing project: providing services to taxonomists for standard genome sequencing and annotation.</title>
        <authorList>
            <consortium name="The Broad Institute Genomics Platform"/>
            <consortium name="The Broad Institute Genome Sequencing Center for Infectious Disease"/>
            <person name="Wu L."/>
            <person name="Ma J."/>
        </authorList>
    </citation>
    <scope>NUCLEOTIDE SEQUENCE [LARGE SCALE GENOMIC DNA]</scope>
    <source>
        <strain evidence="4">CCUG 54518</strain>
    </source>
</reference>
<evidence type="ECO:0000256" key="1">
    <source>
        <dbReference type="SAM" id="Phobius"/>
    </source>
</evidence>
<evidence type="ECO:0000313" key="4">
    <source>
        <dbReference type="Proteomes" id="UP001596495"/>
    </source>
</evidence>
<name>A0ABW2R7E4_9BURK</name>
<feature type="transmembrane region" description="Helical" evidence="1">
    <location>
        <begin position="41"/>
        <end position="70"/>
    </location>
</feature>
<evidence type="ECO:0000259" key="2">
    <source>
        <dbReference type="Pfam" id="PF09835"/>
    </source>
</evidence>
<gene>
    <name evidence="3" type="ORF">ACFQNJ_05675</name>
</gene>
<feature type="domain" description="DUF2062" evidence="2">
    <location>
        <begin position="21"/>
        <end position="181"/>
    </location>
</feature>
<keyword evidence="1" id="KW-0812">Transmembrane</keyword>
<feature type="transmembrane region" description="Helical" evidence="1">
    <location>
        <begin position="150"/>
        <end position="175"/>
    </location>
</feature>
<dbReference type="EMBL" id="JBHTBX010000003">
    <property type="protein sequence ID" value="MFC7433995.1"/>
    <property type="molecule type" value="Genomic_DNA"/>
</dbReference>
<dbReference type="RefSeq" id="WP_382254774.1">
    <property type="nucleotide sequence ID" value="NZ_JBHTBX010000003.1"/>
</dbReference>
<protein>
    <submittedName>
        <fullName evidence="3">DUF2062 domain-containing protein</fullName>
    </submittedName>
</protein>
<evidence type="ECO:0000313" key="3">
    <source>
        <dbReference type="EMBL" id="MFC7433995.1"/>
    </source>
</evidence>
<accession>A0ABW2R7E4</accession>
<keyword evidence="1" id="KW-0472">Membrane</keyword>
<comment type="caution">
    <text evidence="3">The sequence shown here is derived from an EMBL/GenBank/DDBJ whole genome shotgun (WGS) entry which is preliminary data.</text>
</comment>
<dbReference type="Pfam" id="PF09835">
    <property type="entry name" value="DUF2062"/>
    <property type="match status" value="1"/>
</dbReference>
<keyword evidence="4" id="KW-1185">Reference proteome</keyword>
<sequence length="191" mass="20924">MIDRFKRLLPTPESVRQNRWLRWMGPVIHHPRLWHFSRKGISAGLAIGIFFGLLIPIAQIPFSAALAVILRANLPVAMASTLVTNPVTFGPVYYGAYHLGSWVLGEPGASAADEVPPLQVPETAAEGSTRGFTDSVLAVFEYATTVGKPLVVGLAILAVLCGLAVYWISSAVLAWRVRRQRQQRVRSRLLA</sequence>
<dbReference type="PANTHER" id="PTHR40547:SF1">
    <property type="entry name" value="SLL0298 PROTEIN"/>
    <property type="match status" value="1"/>
</dbReference>
<keyword evidence="1" id="KW-1133">Transmembrane helix</keyword>
<dbReference type="Proteomes" id="UP001596495">
    <property type="component" value="Unassembled WGS sequence"/>
</dbReference>